<sequence length="79" mass="9556">ELTPAGRIKRLFYETVINWINRSWNAIDIEDNWIFNYKHLGQAKSGDEIEILNDNDENNRNNDIDDNYYDKEEKNYDNE</sequence>
<dbReference type="OrthoDB" id="2432609at2759"/>
<dbReference type="AlphaFoldDB" id="A0A9W4TB80"/>
<dbReference type="EMBL" id="CAMKVN010019887">
    <property type="protein sequence ID" value="CAI2198940.1"/>
    <property type="molecule type" value="Genomic_DNA"/>
</dbReference>
<protein>
    <submittedName>
        <fullName evidence="2">3846_t:CDS:1</fullName>
    </submittedName>
</protein>
<gene>
    <name evidence="2" type="ORF">FWILDA_LOCUS18824</name>
</gene>
<comment type="caution">
    <text evidence="2">The sequence shown here is derived from an EMBL/GenBank/DDBJ whole genome shotgun (WGS) entry which is preliminary data.</text>
</comment>
<keyword evidence="3" id="KW-1185">Reference proteome</keyword>
<name>A0A9W4TB80_9GLOM</name>
<evidence type="ECO:0000313" key="3">
    <source>
        <dbReference type="Proteomes" id="UP001153678"/>
    </source>
</evidence>
<proteinExistence type="predicted"/>
<reference evidence="2" key="1">
    <citation type="submission" date="2022-08" db="EMBL/GenBank/DDBJ databases">
        <authorList>
            <person name="Kallberg Y."/>
            <person name="Tangrot J."/>
            <person name="Rosling A."/>
        </authorList>
    </citation>
    <scope>NUCLEOTIDE SEQUENCE</scope>
    <source>
        <strain evidence="2">Wild A</strain>
    </source>
</reference>
<accession>A0A9W4TB80</accession>
<feature type="region of interest" description="Disordered" evidence="1">
    <location>
        <begin position="52"/>
        <end position="79"/>
    </location>
</feature>
<evidence type="ECO:0000313" key="2">
    <source>
        <dbReference type="EMBL" id="CAI2198940.1"/>
    </source>
</evidence>
<evidence type="ECO:0000256" key="1">
    <source>
        <dbReference type="SAM" id="MobiDB-lite"/>
    </source>
</evidence>
<feature type="compositionally biased region" description="Basic and acidic residues" evidence="1">
    <location>
        <begin position="57"/>
        <end position="79"/>
    </location>
</feature>
<organism evidence="2 3">
    <name type="scientific">Funneliformis geosporum</name>
    <dbReference type="NCBI Taxonomy" id="1117311"/>
    <lineage>
        <taxon>Eukaryota</taxon>
        <taxon>Fungi</taxon>
        <taxon>Fungi incertae sedis</taxon>
        <taxon>Mucoromycota</taxon>
        <taxon>Glomeromycotina</taxon>
        <taxon>Glomeromycetes</taxon>
        <taxon>Glomerales</taxon>
        <taxon>Glomeraceae</taxon>
        <taxon>Funneliformis</taxon>
    </lineage>
</organism>
<dbReference type="Proteomes" id="UP001153678">
    <property type="component" value="Unassembled WGS sequence"/>
</dbReference>
<feature type="non-terminal residue" evidence="2">
    <location>
        <position position="79"/>
    </location>
</feature>